<comment type="caution">
    <text evidence="5">The sequence shown here is derived from an EMBL/GenBank/DDBJ whole genome shotgun (WGS) entry which is preliminary data.</text>
</comment>
<feature type="domain" description="AMP-binding enzyme C-terminal" evidence="4">
    <location>
        <begin position="454"/>
        <end position="534"/>
    </location>
</feature>
<dbReference type="Pfam" id="PF00501">
    <property type="entry name" value="AMP-binding"/>
    <property type="match status" value="1"/>
</dbReference>
<keyword evidence="2" id="KW-0436">Ligase</keyword>
<dbReference type="PANTHER" id="PTHR24096:SF149">
    <property type="entry name" value="AMP-BINDING DOMAIN-CONTAINING PROTEIN-RELATED"/>
    <property type="match status" value="1"/>
</dbReference>
<comment type="similarity">
    <text evidence="1">Belongs to the ATP-dependent AMP-binding enzyme family.</text>
</comment>
<dbReference type="GO" id="GO:0016405">
    <property type="term" value="F:CoA-ligase activity"/>
    <property type="evidence" value="ECO:0007669"/>
    <property type="project" value="TreeGrafter"/>
</dbReference>
<dbReference type="InterPro" id="IPR042099">
    <property type="entry name" value="ANL_N_sf"/>
</dbReference>
<dbReference type="Gene3D" id="3.30.300.30">
    <property type="match status" value="1"/>
</dbReference>
<dbReference type="InterPro" id="IPR025110">
    <property type="entry name" value="AMP-bd_C"/>
</dbReference>
<evidence type="ECO:0000259" key="3">
    <source>
        <dbReference type="Pfam" id="PF00501"/>
    </source>
</evidence>
<reference evidence="5" key="1">
    <citation type="submission" date="2020-04" db="EMBL/GenBank/DDBJ databases">
        <title>Genome Assembly and Annotation of Botryosphaeria dothidea sdau 11-99, a Latent Pathogen of Apple Fruit Ring Rot in China.</title>
        <authorList>
            <person name="Yu C."/>
            <person name="Diao Y."/>
            <person name="Lu Q."/>
            <person name="Zhao J."/>
            <person name="Cui S."/>
            <person name="Peng C."/>
            <person name="He B."/>
            <person name="Liu H."/>
        </authorList>
    </citation>
    <scope>NUCLEOTIDE SEQUENCE [LARGE SCALE GENOMIC DNA]</scope>
    <source>
        <strain evidence="5">Sdau11-99</strain>
    </source>
</reference>
<evidence type="ECO:0000313" key="6">
    <source>
        <dbReference type="Proteomes" id="UP000572817"/>
    </source>
</evidence>
<name>A0A8H4IP63_9PEZI</name>
<dbReference type="InterPro" id="IPR000873">
    <property type="entry name" value="AMP-dep_synth/lig_dom"/>
</dbReference>
<sequence length="537" mass="57953">MIYRSSKVLDYPQDATLTDILLNFNFNNTPPEKPAIIDGPSGNVVFTYESLRLAVRSFASHLQNRLGVQPGDVVAILSTTKHYFPVAVHGILAVGGVVSAFNPLYQPKEIAHALHLSKPKHVIIEDALLEPFFHGLSLATNLTTNPTIHVWSDHRQPTLPPQCHHLDPATIIATGSRAFTAPSLTPPAIAKTPAFISFSSGTAGLVKGVILTHANIVANIHQQCAALAGMFAPATVLVLAVPFFHILGLAGFCCQYVCQGAPIVVFRRFEVGPLLDAVERERITHVNVVPPIALALLNAREGRTRDLSSLRCLINAAAPLKQNIGDELCARYGCVVTQWYGMTEASPSLASQREDEVEGPGRGSVGRLLPGVEARVVDEEGRDCEGGAPGELLIRGPNLMLGYMMEAGLERARDGDGWFRTGDVGYFDESGYLFLVDRAKEMIKVKGHQVAPAELEAILLGHSSVADAAVCGIHVDEDATEYPIAYVALNASEGSRGKRDPTAITDEIRQYVDGQVTHYKRLKGGVHVPDAIPRNLD</sequence>
<dbReference type="Pfam" id="PF13193">
    <property type="entry name" value="AMP-binding_C"/>
    <property type="match status" value="1"/>
</dbReference>
<accession>A0A8H4IP63</accession>
<dbReference type="AlphaFoldDB" id="A0A8H4IP63"/>
<evidence type="ECO:0000259" key="4">
    <source>
        <dbReference type="Pfam" id="PF13193"/>
    </source>
</evidence>
<dbReference type="SUPFAM" id="SSF56801">
    <property type="entry name" value="Acetyl-CoA synthetase-like"/>
    <property type="match status" value="1"/>
</dbReference>
<evidence type="ECO:0000256" key="2">
    <source>
        <dbReference type="ARBA" id="ARBA00022598"/>
    </source>
</evidence>
<feature type="domain" description="AMP-dependent synthetase/ligase" evidence="3">
    <location>
        <begin position="28"/>
        <end position="403"/>
    </location>
</feature>
<dbReference type="InterPro" id="IPR045851">
    <property type="entry name" value="AMP-bd_C_sf"/>
</dbReference>
<evidence type="ECO:0000256" key="1">
    <source>
        <dbReference type="ARBA" id="ARBA00006432"/>
    </source>
</evidence>
<keyword evidence="6" id="KW-1185">Reference proteome</keyword>
<dbReference type="Proteomes" id="UP000572817">
    <property type="component" value="Unassembled WGS sequence"/>
</dbReference>
<dbReference type="PANTHER" id="PTHR24096">
    <property type="entry name" value="LONG-CHAIN-FATTY-ACID--COA LIGASE"/>
    <property type="match status" value="1"/>
</dbReference>
<gene>
    <name evidence="5" type="ORF">GTA08_BOTSDO08026</name>
</gene>
<dbReference type="Gene3D" id="3.40.50.12780">
    <property type="entry name" value="N-terminal domain of ligase-like"/>
    <property type="match status" value="1"/>
</dbReference>
<proteinExistence type="inferred from homology"/>
<organism evidence="5 6">
    <name type="scientific">Botryosphaeria dothidea</name>
    <dbReference type="NCBI Taxonomy" id="55169"/>
    <lineage>
        <taxon>Eukaryota</taxon>
        <taxon>Fungi</taxon>
        <taxon>Dikarya</taxon>
        <taxon>Ascomycota</taxon>
        <taxon>Pezizomycotina</taxon>
        <taxon>Dothideomycetes</taxon>
        <taxon>Dothideomycetes incertae sedis</taxon>
        <taxon>Botryosphaeriales</taxon>
        <taxon>Botryosphaeriaceae</taxon>
        <taxon>Botryosphaeria</taxon>
    </lineage>
</organism>
<protein>
    <submittedName>
        <fullName evidence="5">4-coumarate--CoA ligase-like 7</fullName>
    </submittedName>
</protein>
<dbReference type="EMBL" id="WWBZ02000051">
    <property type="protein sequence ID" value="KAF4304785.1"/>
    <property type="molecule type" value="Genomic_DNA"/>
</dbReference>
<dbReference type="OrthoDB" id="1898221at2759"/>
<evidence type="ECO:0000313" key="5">
    <source>
        <dbReference type="EMBL" id="KAF4304785.1"/>
    </source>
</evidence>